<dbReference type="PANTHER" id="PTHR30157:SF0">
    <property type="entry name" value="NADPH-DEPENDENT FERRIC-CHELATE REDUCTASE"/>
    <property type="match status" value="1"/>
</dbReference>
<dbReference type="EMBL" id="CP147846">
    <property type="protein sequence ID" value="WXG70648.1"/>
    <property type="molecule type" value="Genomic_DNA"/>
</dbReference>
<reference evidence="2 3" key="1">
    <citation type="submission" date="2024-03" db="EMBL/GenBank/DDBJ databases">
        <title>Natural products discovery in diverse microorganisms through a two-stage MS feature dereplication strategy.</title>
        <authorList>
            <person name="Zhang R."/>
        </authorList>
    </citation>
    <scope>NUCLEOTIDE SEQUENCE [LARGE SCALE GENOMIC DNA]</scope>
    <source>
        <strain evidence="2 3">18930</strain>
    </source>
</reference>
<protein>
    <submittedName>
        <fullName evidence="2">Siderophore-interacting protein</fullName>
    </submittedName>
</protein>
<evidence type="ECO:0000313" key="3">
    <source>
        <dbReference type="Proteomes" id="UP001432000"/>
    </source>
</evidence>
<dbReference type="RefSeq" id="WP_338892188.1">
    <property type="nucleotide sequence ID" value="NZ_CP147846.1"/>
</dbReference>
<accession>A0ABZ2PRY6</accession>
<gene>
    <name evidence="2" type="ORF">WDS16_09210</name>
</gene>
<dbReference type="CDD" id="cd06193">
    <property type="entry name" value="siderophore_interacting"/>
    <property type="match status" value="1"/>
</dbReference>
<feature type="domain" description="FAD-binding FR-type" evidence="1">
    <location>
        <begin position="1"/>
        <end position="134"/>
    </location>
</feature>
<keyword evidence="3" id="KW-1185">Reference proteome</keyword>
<evidence type="ECO:0000313" key="2">
    <source>
        <dbReference type="EMBL" id="WXG70648.1"/>
    </source>
</evidence>
<proteinExistence type="predicted"/>
<dbReference type="Pfam" id="PF04954">
    <property type="entry name" value="SIP"/>
    <property type="match status" value="1"/>
</dbReference>
<dbReference type="InterPro" id="IPR017938">
    <property type="entry name" value="Riboflavin_synthase-like_b-brl"/>
</dbReference>
<dbReference type="InterPro" id="IPR039261">
    <property type="entry name" value="FNR_nucleotide-bd"/>
</dbReference>
<dbReference type="Gene3D" id="2.40.30.10">
    <property type="entry name" value="Translation factors"/>
    <property type="match status" value="1"/>
</dbReference>
<dbReference type="InterPro" id="IPR017927">
    <property type="entry name" value="FAD-bd_FR_type"/>
</dbReference>
<dbReference type="Pfam" id="PF08021">
    <property type="entry name" value="FAD_binding_9"/>
    <property type="match status" value="1"/>
</dbReference>
<dbReference type="Gene3D" id="3.40.50.80">
    <property type="entry name" value="Nucleotide-binding domain of ferredoxin-NADP reductase (FNR) module"/>
    <property type="match status" value="1"/>
</dbReference>
<dbReference type="Proteomes" id="UP001432000">
    <property type="component" value="Chromosome"/>
</dbReference>
<evidence type="ECO:0000259" key="1">
    <source>
        <dbReference type="PROSITE" id="PS51384"/>
    </source>
</evidence>
<organism evidence="2 3">
    <name type="scientific">Rhodococcus sovatensis</name>
    <dbReference type="NCBI Taxonomy" id="1805840"/>
    <lineage>
        <taxon>Bacteria</taxon>
        <taxon>Bacillati</taxon>
        <taxon>Actinomycetota</taxon>
        <taxon>Actinomycetes</taxon>
        <taxon>Mycobacteriales</taxon>
        <taxon>Nocardiaceae</taxon>
        <taxon>Rhodococcus</taxon>
    </lineage>
</organism>
<dbReference type="PROSITE" id="PS51384">
    <property type="entry name" value="FAD_FR"/>
    <property type="match status" value="1"/>
</dbReference>
<name>A0ABZ2PRY6_9NOCA</name>
<dbReference type="SUPFAM" id="SSF63380">
    <property type="entry name" value="Riboflavin synthase domain-like"/>
    <property type="match status" value="1"/>
</dbReference>
<dbReference type="PANTHER" id="PTHR30157">
    <property type="entry name" value="FERRIC REDUCTASE, NADPH-DEPENDENT"/>
    <property type="match status" value="1"/>
</dbReference>
<dbReference type="InterPro" id="IPR039374">
    <property type="entry name" value="SIP_fam"/>
</dbReference>
<dbReference type="InterPro" id="IPR007037">
    <property type="entry name" value="SIP_rossman_dom"/>
</dbReference>
<sequence>MTALAVTGNVQLSPSFRRVSMGGEGLADLDYVGFDQTVRLFFPRDGQTQLRMPTVSNDAWLGQFLLQPKSRRPWVRNYTIRRFRPGDSEIDVDFVRHGDANHASVAGPASEWAEHAQPGDPVGIFDEGYTYLPPSDARWHLLAGEESAVPAILSILECVPDDLHAEVFLEVPLASDIPEKVYAPKSAQIHWTIRDDPSEVPGTKLLGKMKDATLPRGRFYTWVAGEHKLPTGLRRHLVNERGIPKSDITFGGYWRDGKSSPG</sequence>
<dbReference type="InterPro" id="IPR013113">
    <property type="entry name" value="SIP_FAD-bd"/>
</dbReference>